<dbReference type="AlphaFoldDB" id="E4YWP1"/>
<name>E4YWP1_OIKDI</name>
<dbReference type="EMBL" id="FN655687">
    <property type="protein sequence ID" value="CBY39876.1"/>
    <property type="molecule type" value="Genomic_DNA"/>
</dbReference>
<accession>E4YWP1</accession>
<gene>
    <name evidence="1" type="ORF">GSOID_T00020472001</name>
</gene>
<protein>
    <submittedName>
        <fullName evidence="1">Uncharacterized protein</fullName>
    </submittedName>
</protein>
<reference evidence="1" key="1">
    <citation type="journal article" date="2010" name="Science">
        <title>Plasticity of animal genome architecture unmasked by rapid evolution of a pelagic tunicate.</title>
        <authorList>
            <person name="Denoeud F."/>
            <person name="Henriet S."/>
            <person name="Mungpakdee S."/>
            <person name="Aury J.M."/>
            <person name="Da Silva C."/>
            <person name="Brinkmann H."/>
            <person name="Mikhaleva J."/>
            <person name="Olsen L.C."/>
            <person name="Jubin C."/>
            <person name="Canestro C."/>
            <person name="Bouquet J.M."/>
            <person name="Danks G."/>
            <person name="Poulain J."/>
            <person name="Campsteijn C."/>
            <person name="Adamski M."/>
            <person name="Cross I."/>
            <person name="Yadetie F."/>
            <person name="Muffato M."/>
            <person name="Louis A."/>
            <person name="Butcher S."/>
            <person name="Tsagkogeorga G."/>
            <person name="Konrad A."/>
            <person name="Singh S."/>
            <person name="Jensen M.F."/>
            <person name="Cong E.H."/>
            <person name="Eikeseth-Otteraa H."/>
            <person name="Noel B."/>
            <person name="Anthouard V."/>
            <person name="Porcel B.M."/>
            <person name="Kachouri-Lafond R."/>
            <person name="Nishino A."/>
            <person name="Ugolini M."/>
            <person name="Chourrout P."/>
            <person name="Nishida H."/>
            <person name="Aasland R."/>
            <person name="Huzurbazar S."/>
            <person name="Westhof E."/>
            <person name="Delsuc F."/>
            <person name="Lehrach H."/>
            <person name="Reinhardt R."/>
            <person name="Weissenbach J."/>
            <person name="Roy S.W."/>
            <person name="Artiguenave F."/>
            <person name="Postlethwait J.H."/>
            <person name="Manak J.R."/>
            <person name="Thompson E.M."/>
            <person name="Jaillon O."/>
            <person name="Du Pasquier L."/>
            <person name="Boudinot P."/>
            <person name="Liberles D.A."/>
            <person name="Volff J.N."/>
            <person name="Philippe H."/>
            <person name="Lenhard B."/>
            <person name="Roest Crollius H."/>
            <person name="Wincker P."/>
            <person name="Chourrout D."/>
        </authorList>
    </citation>
    <scope>NUCLEOTIDE SEQUENCE [LARGE SCALE GENOMIC DNA]</scope>
</reference>
<organism evidence="1">
    <name type="scientific">Oikopleura dioica</name>
    <name type="common">Tunicate</name>
    <dbReference type="NCBI Taxonomy" id="34765"/>
    <lineage>
        <taxon>Eukaryota</taxon>
        <taxon>Metazoa</taxon>
        <taxon>Chordata</taxon>
        <taxon>Tunicata</taxon>
        <taxon>Appendicularia</taxon>
        <taxon>Copelata</taxon>
        <taxon>Oikopleuridae</taxon>
        <taxon>Oikopleura</taxon>
    </lineage>
</organism>
<dbReference type="Proteomes" id="UP000011014">
    <property type="component" value="Unassembled WGS sequence"/>
</dbReference>
<evidence type="ECO:0000313" key="1">
    <source>
        <dbReference type="EMBL" id="CBY39876.1"/>
    </source>
</evidence>
<sequence>MQIGIYICKKTMRCRELAKIFLKAVDQAKHGGSVVIPPNLRRRTSENENSSLRERDLTDGQLVQNALLRNLLWQPKREVAKKILLGLSWLDLNMVDQKNADFILVSAPPKTSDFFEMIRNRMFSHPNQSLVFYLSELIKFNKNSKEIFYSFFSPKRQRPDSEKYFVRWKTLPVDFKKRFSRFQAFCIFFSIFVSHRFRDFWLF</sequence>
<proteinExistence type="predicted"/>